<dbReference type="Gene3D" id="1.10.1670.10">
    <property type="entry name" value="Helix-hairpin-Helix base-excision DNA repair enzymes (C-terminal)"/>
    <property type="match status" value="1"/>
</dbReference>
<sequence length="534" mass="59745">MPIDIIRYIVLNWAGGRATSPPFHFVAVSPERPSSRRPPNSQAQERASRGRLPGQYFRPLEPQSIPQRPRAGSARAPSTPARSLLRTRRRARGAVGGGETNNNSMVILRASSELLWSGARLQLQQRRRQERHPRVHPEGGGSCSSSRRRNGMDSRPAPLPRATPWRSLPCPRAQLRLDLVLCGGQTFRWSETSPGYWTGVLAGRVWTLTQSEEQLWYTLHEEEKEDGSREEDSLSEPPLKKGRKQAQPEAFRAGTSERPGGHLSGELVRGTDGLTPSQILQDYFQLHVNLSALYQGWSYVDSHFREVAIKFPGVRVLRQDPVECLFSFICTSNNHLSRITNMIQHLCQVFGRRLCQLDTKTYHAFPSLQAMAGADTEARLRDLGFGYRARFVSESARAVLKTLGGAAGLQQLRAVPYEQARHALCTLPGVGAKVADCVCLMSLDKTEAVPVDTHIWQVAKRYYGQELGMGARSVTERVHREIGNFFRSLWGPYAGWAQAVLFCADLRKYQESSDPDAKHRCVKVARSTLPTLTS</sequence>
<evidence type="ECO:0000256" key="12">
    <source>
        <dbReference type="ARBA" id="ARBA00023295"/>
    </source>
</evidence>
<dbReference type="PANTHER" id="PTHR10242">
    <property type="entry name" value="8-OXOGUANINE DNA GLYCOSYLASE"/>
    <property type="match status" value="1"/>
</dbReference>
<protein>
    <recommendedName>
        <fullName evidence="15">N-glycosylase/DNA lyase</fullName>
        <ecNumber evidence="5">4.2.99.18</ecNumber>
    </recommendedName>
</protein>
<proteinExistence type="inferred from homology"/>
<accession>A0A670K4P1</accession>
<dbReference type="EC" id="4.2.99.18" evidence="5"/>
<dbReference type="Gene3D" id="3.30.310.40">
    <property type="match status" value="1"/>
</dbReference>
<keyword evidence="19" id="KW-1185">Reference proteome</keyword>
<dbReference type="Gene3D" id="1.10.340.30">
    <property type="entry name" value="Hypothetical protein, domain 2"/>
    <property type="match status" value="1"/>
</dbReference>
<evidence type="ECO:0000313" key="19">
    <source>
        <dbReference type="Proteomes" id="UP000472272"/>
    </source>
</evidence>
<dbReference type="InterPro" id="IPR012904">
    <property type="entry name" value="OGG_N"/>
</dbReference>
<evidence type="ECO:0000256" key="9">
    <source>
        <dbReference type="ARBA" id="ARBA00023239"/>
    </source>
</evidence>
<feature type="region of interest" description="Disordered" evidence="16">
    <location>
        <begin position="221"/>
        <end position="268"/>
    </location>
</feature>
<gene>
    <name evidence="18" type="primary">OGG1</name>
</gene>
<name>A0A670K4P1_PODMU</name>
<dbReference type="Ensembl" id="ENSPMRT00000032470.1">
    <property type="protein sequence ID" value="ENSPMRP00000030614.1"/>
    <property type="gene ID" value="ENSPMRG00000019822.1"/>
</dbReference>
<evidence type="ECO:0000313" key="18">
    <source>
        <dbReference type="Ensembl" id="ENSPMRP00000030614.1"/>
    </source>
</evidence>
<keyword evidence="7" id="KW-0378">Hydrolase</keyword>
<keyword evidence="9" id="KW-0456">Lyase</keyword>
<dbReference type="Pfam" id="PF00730">
    <property type="entry name" value="HhH-GPD"/>
    <property type="match status" value="1"/>
</dbReference>
<dbReference type="PANTHER" id="PTHR10242:SF2">
    <property type="entry name" value="N-GLYCOSYLASE_DNA LYASE"/>
    <property type="match status" value="1"/>
</dbReference>
<evidence type="ECO:0000256" key="16">
    <source>
        <dbReference type="SAM" id="MobiDB-lite"/>
    </source>
</evidence>
<dbReference type="GO" id="GO:0016607">
    <property type="term" value="C:nuclear speck"/>
    <property type="evidence" value="ECO:0007669"/>
    <property type="project" value="UniProtKB-SubCell"/>
</dbReference>
<dbReference type="AlphaFoldDB" id="A0A670K4P1"/>
<dbReference type="InterPro" id="IPR023170">
    <property type="entry name" value="HhH_base_excis_C"/>
</dbReference>
<evidence type="ECO:0000256" key="4">
    <source>
        <dbReference type="ARBA" id="ARBA00010679"/>
    </source>
</evidence>
<evidence type="ECO:0000259" key="17">
    <source>
        <dbReference type="SMART" id="SM00478"/>
    </source>
</evidence>
<evidence type="ECO:0000256" key="13">
    <source>
        <dbReference type="ARBA" id="ARBA00025652"/>
    </source>
</evidence>
<evidence type="ECO:0000256" key="3">
    <source>
        <dbReference type="ARBA" id="ARBA00004642"/>
    </source>
</evidence>
<dbReference type="GeneTree" id="ENSGT00640000091554"/>
<dbReference type="Proteomes" id="UP000472272">
    <property type="component" value="Chromosome 2"/>
</dbReference>
<dbReference type="CDD" id="cd00056">
    <property type="entry name" value="ENDO3c"/>
    <property type="match status" value="1"/>
</dbReference>
<dbReference type="GO" id="GO:0003684">
    <property type="term" value="F:damaged DNA binding"/>
    <property type="evidence" value="ECO:0007669"/>
    <property type="project" value="InterPro"/>
</dbReference>
<comment type="similarity">
    <text evidence="4">Belongs to the type-1 OGG1 family.</text>
</comment>
<reference evidence="18" key="2">
    <citation type="submission" date="2025-08" db="UniProtKB">
        <authorList>
            <consortium name="Ensembl"/>
        </authorList>
    </citation>
    <scope>IDENTIFICATION</scope>
</reference>
<feature type="compositionally biased region" description="Basic and acidic residues" evidence="16">
    <location>
        <begin position="221"/>
        <end position="232"/>
    </location>
</feature>
<dbReference type="InterPro" id="IPR052054">
    <property type="entry name" value="Oxidative_DNA_repair_enzyme"/>
</dbReference>
<comment type="subcellular location">
    <subcellularLocation>
        <location evidence="1">Nucleus matrix</location>
    </subcellularLocation>
    <subcellularLocation>
        <location evidence="2">Nucleus speckle</location>
    </subcellularLocation>
    <subcellularLocation>
        <location evidence="3">Nucleus</location>
        <location evidence="3">Nucleoplasm</location>
    </subcellularLocation>
</comment>
<reference evidence="18 19" key="1">
    <citation type="journal article" date="2019" name="Proc. Natl. Acad. Sci. U.S.A.">
        <title>Regulatory changes in pterin and carotenoid genes underlie balanced color polymorphisms in the wall lizard.</title>
        <authorList>
            <person name="Andrade P."/>
            <person name="Pinho C."/>
            <person name="Perez I de Lanuza G."/>
            <person name="Afonso S."/>
            <person name="Brejcha J."/>
            <person name="Rubin C.J."/>
            <person name="Wallerman O."/>
            <person name="Pereira P."/>
            <person name="Sabatino S.J."/>
            <person name="Bellati A."/>
            <person name="Pellitteri-Rosa D."/>
            <person name="Bosakova Z."/>
            <person name="Bunikis I."/>
            <person name="Carretero M.A."/>
            <person name="Feiner N."/>
            <person name="Marsik P."/>
            <person name="Pauperio F."/>
            <person name="Salvi D."/>
            <person name="Soler L."/>
            <person name="While G.M."/>
            <person name="Uller T."/>
            <person name="Font E."/>
            <person name="Andersson L."/>
            <person name="Carneiro M."/>
        </authorList>
    </citation>
    <scope>NUCLEOTIDE SEQUENCE</scope>
</reference>
<dbReference type="InterPro" id="IPR003265">
    <property type="entry name" value="HhH-GPD_domain"/>
</dbReference>
<comment type="catalytic activity">
    <reaction evidence="14">
        <text>2'-deoxyribonucleotide-(2'-deoxyribose 5'-phosphate)-2'-deoxyribonucleotide-DNA = a 3'-end 2'-deoxyribonucleotide-(2,3-dehydro-2,3-deoxyribose 5'-phosphate)-DNA + a 5'-end 5'-phospho-2'-deoxyribonucleoside-DNA + H(+)</text>
        <dbReference type="Rhea" id="RHEA:66592"/>
        <dbReference type="Rhea" id="RHEA-COMP:13180"/>
        <dbReference type="Rhea" id="RHEA-COMP:16897"/>
        <dbReference type="Rhea" id="RHEA-COMP:17067"/>
        <dbReference type="ChEBI" id="CHEBI:15378"/>
        <dbReference type="ChEBI" id="CHEBI:136412"/>
        <dbReference type="ChEBI" id="CHEBI:157695"/>
        <dbReference type="ChEBI" id="CHEBI:167181"/>
        <dbReference type="EC" id="4.2.99.18"/>
    </reaction>
</comment>
<feature type="domain" description="HhH-GPD" evidence="17">
    <location>
        <begin position="330"/>
        <end position="499"/>
    </location>
</feature>
<evidence type="ECO:0000256" key="8">
    <source>
        <dbReference type="ARBA" id="ARBA00023204"/>
    </source>
</evidence>
<feature type="region of interest" description="Disordered" evidence="16">
    <location>
        <begin position="28"/>
        <end position="102"/>
    </location>
</feature>
<evidence type="ECO:0000256" key="14">
    <source>
        <dbReference type="ARBA" id="ARBA00044632"/>
    </source>
</evidence>
<keyword evidence="11" id="KW-0511">Multifunctional enzyme</keyword>
<dbReference type="GO" id="GO:0016363">
    <property type="term" value="C:nuclear matrix"/>
    <property type="evidence" value="ECO:0007669"/>
    <property type="project" value="UniProtKB-SubCell"/>
</dbReference>
<evidence type="ECO:0000256" key="6">
    <source>
        <dbReference type="ARBA" id="ARBA00022763"/>
    </source>
</evidence>
<keyword evidence="6" id="KW-0227">DNA damage</keyword>
<evidence type="ECO:0000256" key="2">
    <source>
        <dbReference type="ARBA" id="ARBA00004324"/>
    </source>
</evidence>
<dbReference type="FunFam" id="1.10.1670.10:FF:000005">
    <property type="entry name" value="N-glycosylase/DNA lyase OGG1"/>
    <property type="match status" value="1"/>
</dbReference>
<dbReference type="SMART" id="SM00478">
    <property type="entry name" value="ENDO3c"/>
    <property type="match status" value="1"/>
</dbReference>
<keyword evidence="10" id="KW-0539">Nucleus</keyword>
<keyword evidence="12" id="KW-0326">Glycosidase</keyword>
<dbReference type="FunFam" id="3.30.310.40:FF:000001">
    <property type="entry name" value="N-glycosylase/DNA lyase isoform X2"/>
    <property type="match status" value="1"/>
</dbReference>
<evidence type="ECO:0000256" key="15">
    <source>
        <dbReference type="ARBA" id="ARBA00073127"/>
    </source>
</evidence>
<evidence type="ECO:0000256" key="10">
    <source>
        <dbReference type="ARBA" id="ARBA00023242"/>
    </source>
</evidence>
<evidence type="ECO:0000256" key="1">
    <source>
        <dbReference type="ARBA" id="ARBA00004109"/>
    </source>
</evidence>
<reference evidence="18" key="3">
    <citation type="submission" date="2025-09" db="UniProtKB">
        <authorList>
            <consortium name="Ensembl"/>
        </authorList>
    </citation>
    <scope>IDENTIFICATION</scope>
</reference>
<dbReference type="GO" id="GO:0034039">
    <property type="term" value="F:8-oxo-7,8-dihydroguanine DNA N-glycosylase activity"/>
    <property type="evidence" value="ECO:0007669"/>
    <property type="project" value="TreeGrafter"/>
</dbReference>
<dbReference type="FunFam" id="1.10.340.30:FF:000006">
    <property type="entry name" value="N-glycosylase/DNA lyase isoform X2"/>
    <property type="match status" value="1"/>
</dbReference>
<dbReference type="Pfam" id="PF07934">
    <property type="entry name" value="OGG_N"/>
    <property type="match status" value="1"/>
</dbReference>
<feature type="compositionally biased region" description="Basic residues" evidence="16">
    <location>
        <begin position="125"/>
        <end position="134"/>
    </location>
</feature>
<dbReference type="GO" id="GO:0006289">
    <property type="term" value="P:nucleotide-excision repair"/>
    <property type="evidence" value="ECO:0007669"/>
    <property type="project" value="InterPro"/>
</dbReference>
<comment type="function">
    <text evidence="13">DNA repair enzyme that incises DNA at 8-oxoG residues. Excises 7,8-dihydro-8-oxoguanine and 2,6-diamino-4-hydroxy-5-N-methylformamidopyrimidine (FAPY) from damaged DNA. Has a beta-lyase activity that nicks DNA 3' to the lesion.</text>
</comment>
<feature type="region of interest" description="Disordered" evidence="16">
    <location>
        <begin position="125"/>
        <end position="167"/>
    </location>
</feature>
<dbReference type="SUPFAM" id="SSF48150">
    <property type="entry name" value="DNA-glycosylase"/>
    <property type="match status" value="1"/>
</dbReference>
<evidence type="ECO:0000256" key="5">
    <source>
        <dbReference type="ARBA" id="ARBA00012720"/>
    </source>
</evidence>
<feature type="compositionally biased region" description="Low complexity" evidence="16">
    <location>
        <begin position="29"/>
        <end position="41"/>
    </location>
</feature>
<dbReference type="GO" id="GO:0006285">
    <property type="term" value="P:base-excision repair, AP site formation"/>
    <property type="evidence" value="ECO:0007669"/>
    <property type="project" value="TreeGrafter"/>
</dbReference>
<organism evidence="18 19">
    <name type="scientific">Podarcis muralis</name>
    <name type="common">Wall lizard</name>
    <name type="synonym">Lacerta muralis</name>
    <dbReference type="NCBI Taxonomy" id="64176"/>
    <lineage>
        <taxon>Eukaryota</taxon>
        <taxon>Metazoa</taxon>
        <taxon>Chordata</taxon>
        <taxon>Craniata</taxon>
        <taxon>Vertebrata</taxon>
        <taxon>Euteleostomi</taxon>
        <taxon>Lepidosauria</taxon>
        <taxon>Squamata</taxon>
        <taxon>Bifurcata</taxon>
        <taxon>Unidentata</taxon>
        <taxon>Episquamata</taxon>
        <taxon>Laterata</taxon>
        <taxon>Lacertibaenia</taxon>
        <taxon>Lacertidae</taxon>
        <taxon>Podarcis</taxon>
    </lineage>
</organism>
<evidence type="ECO:0000256" key="11">
    <source>
        <dbReference type="ARBA" id="ARBA00023268"/>
    </source>
</evidence>
<dbReference type="InterPro" id="IPR011257">
    <property type="entry name" value="DNA_glycosylase"/>
</dbReference>
<evidence type="ECO:0000256" key="7">
    <source>
        <dbReference type="ARBA" id="ARBA00022801"/>
    </source>
</evidence>
<dbReference type="GO" id="GO:0140078">
    <property type="term" value="F:class I DNA-(apurinic or apyrimidinic site) endonuclease activity"/>
    <property type="evidence" value="ECO:0007669"/>
    <property type="project" value="UniProtKB-EC"/>
</dbReference>
<dbReference type="SUPFAM" id="SSF55945">
    <property type="entry name" value="TATA-box binding protein-like"/>
    <property type="match status" value="1"/>
</dbReference>
<keyword evidence="8" id="KW-0234">DNA repair</keyword>
<dbReference type="OMA" id="RLCEAYS"/>